<gene>
    <name evidence="5" type="ORF">LMG7974_01247</name>
</gene>
<protein>
    <recommendedName>
        <fullName evidence="7">Outer membrane porin, OprD family</fullName>
    </recommendedName>
</protein>
<dbReference type="RefSeq" id="WP_229933037.1">
    <property type="nucleotide sequence ID" value="NZ_CAJHOF010000010.1"/>
</dbReference>
<dbReference type="PANTHER" id="PTHR34596">
    <property type="entry name" value="CHITOPORIN"/>
    <property type="match status" value="1"/>
</dbReference>
<evidence type="ECO:0008006" key="7">
    <source>
        <dbReference type="Google" id="ProtNLM"/>
    </source>
</evidence>
<evidence type="ECO:0000256" key="4">
    <source>
        <dbReference type="SAM" id="SignalP"/>
    </source>
</evidence>
<evidence type="ECO:0000313" key="5">
    <source>
        <dbReference type="EMBL" id="CAD7288936.1"/>
    </source>
</evidence>
<keyword evidence="3 4" id="KW-0732">Signal</keyword>
<dbReference type="SUPFAM" id="SSF56935">
    <property type="entry name" value="Porins"/>
    <property type="match status" value="1"/>
</dbReference>
<organism evidence="5 6">
    <name type="scientific">Campylobacter majalis</name>
    <dbReference type="NCBI Taxonomy" id="2790656"/>
    <lineage>
        <taxon>Bacteria</taxon>
        <taxon>Pseudomonadati</taxon>
        <taxon>Campylobacterota</taxon>
        <taxon>Epsilonproteobacteria</taxon>
        <taxon>Campylobacterales</taxon>
        <taxon>Campylobacteraceae</taxon>
        <taxon>Campylobacter</taxon>
    </lineage>
</organism>
<dbReference type="Gene3D" id="2.40.160.10">
    <property type="entry name" value="Porin"/>
    <property type="match status" value="1"/>
</dbReference>
<name>A0ABM8Q7I7_9BACT</name>
<dbReference type="EMBL" id="CAJHOF010000010">
    <property type="protein sequence ID" value="CAD7288936.1"/>
    <property type="molecule type" value="Genomic_DNA"/>
</dbReference>
<dbReference type="Proteomes" id="UP000789803">
    <property type="component" value="Unassembled WGS sequence"/>
</dbReference>
<keyword evidence="2" id="KW-0813">Transport</keyword>
<reference evidence="5 6" key="1">
    <citation type="submission" date="2020-11" db="EMBL/GenBank/DDBJ databases">
        <authorList>
            <person name="Peeters C."/>
        </authorList>
    </citation>
    <scope>NUCLEOTIDE SEQUENCE [LARGE SCALE GENOMIC DNA]</scope>
    <source>
        <strain evidence="5 6">LMG 7974</strain>
    </source>
</reference>
<evidence type="ECO:0000256" key="3">
    <source>
        <dbReference type="ARBA" id="ARBA00022729"/>
    </source>
</evidence>
<feature type="chain" id="PRO_5046529905" description="Outer membrane porin, OprD family" evidence="4">
    <location>
        <begin position="22"/>
        <end position="445"/>
    </location>
</feature>
<evidence type="ECO:0000256" key="2">
    <source>
        <dbReference type="ARBA" id="ARBA00022448"/>
    </source>
</evidence>
<dbReference type="InterPro" id="IPR023614">
    <property type="entry name" value="Porin_dom_sf"/>
</dbReference>
<sequence>MKLTKLSLIAAVALTTSSFGADTLAEAFTNGKLSTTLKATYTDYTDERAKSYNENIFGMGLEIGYVTDPFYGFRLGLTAQAWGSISPEDNARVVSSREWYANGFSLSEAYLGYTIGGTDIKVGRQYVVSPVVAGNYTRAFKEAFEGVSIKNTDIADTELFAGWFYKFQGRTNNAMGSKEQGRAPTFKDRVILGGMGNLTLQFDNIYTASVTNKSIDNLKLTAAYGRVDGVQRDGAVKDSDVDLYFAEASYTQPFDALKFGFDFNYKGSRADGALKSENWDGNMFGFRVRMSDFYGFSASYAYTTMSDNNALIFGAGNGPASYTIIPIFGPFQWTGRAGMDTHKLMFGYDFGAIGVKGLSANLHLVKAEQDAPNKAAGATKANEHMDVKGYSVGLGYKADSLVKGLAFNAVYTEVERENFKSGVLQNSPRTQEFWLQASYKFNLLN</sequence>
<dbReference type="InterPro" id="IPR005318">
    <property type="entry name" value="OM_porin_bac"/>
</dbReference>
<proteinExistence type="inferred from homology"/>
<evidence type="ECO:0000256" key="1">
    <source>
        <dbReference type="ARBA" id="ARBA00009075"/>
    </source>
</evidence>
<accession>A0ABM8Q7I7</accession>
<feature type="signal peptide" evidence="4">
    <location>
        <begin position="1"/>
        <end position="21"/>
    </location>
</feature>
<comment type="similarity">
    <text evidence="1">Belongs to the outer membrane porin (Opr) (TC 1.B.25) family.</text>
</comment>
<evidence type="ECO:0000313" key="6">
    <source>
        <dbReference type="Proteomes" id="UP000789803"/>
    </source>
</evidence>
<comment type="caution">
    <text evidence="5">The sequence shown here is derived from an EMBL/GenBank/DDBJ whole genome shotgun (WGS) entry which is preliminary data.</text>
</comment>
<keyword evidence="6" id="KW-1185">Reference proteome</keyword>
<dbReference type="PANTHER" id="PTHR34596:SF2">
    <property type="entry name" value="CHITOPORIN"/>
    <property type="match status" value="1"/>
</dbReference>
<dbReference type="Pfam" id="PF03573">
    <property type="entry name" value="OprD"/>
    <property type="match status" value="1"/>
</dbReference>